<evidence type="ECO:0000313" key="4">
    <source>
        <dbReference type="Proteomes" id="UP000242219"/>
    </source>
</evidence>
<evidence type="ECO:0000259" key="2">
    <source>
        <dbReference type="Pfam" id="PF10135"/>
    </source>
</evidence>
<organism evidence="3 4">
    <name type="scientific">Candidatus Brocadia sapporoensis</name>
    <dbReference type="NCBI Taxonomy" id="392547"/>
    <lineage>
        <taxon>Bacteria</taxon>
        <taxon>Pseudomonadati</taxon>
        <taxon>Planctomycetota</taxon>
        <taxon>Candidatus Brocadiia</taxon>
        <taxon>Candidatus Brocadiales</taxon>
        <taxon>Candidatus Brocadiaceae</taxon>
        <taxon>Candidatus Brocadia</taxon>
    </lineage>
</organism>
<feature type="domain" description="Flagellar protein FlgJ N-terminal" evidence="2">
    <location>
        <begin position="55"/>
        <end position="103"/>
    </location>
</feature>
<dbReference type="EMBL" id="MJUW02000117">
    <property type="protein sequence ID" value="OQD44759.1"/>
    <property type="molecule type" value="Genomic_DNA"/>
</dbReference>
<evidence type="ECO:0000256" key="1">
    <source>
        <dbReference type="SAM" id="MobiDB-lite"/>
    </source>
</evidence>
<evidence type="ECO:0000313" key="3">
    <source>
        <dbReference type="EMBL" id="OQD44759.1"/>
    </source>
</evidence>
<dbReference type="Proteomes" id="UP000242219">
    <property type="component" value="Unassembled WGS sequence"/>
</dbReference>
<feature type="region of interest" description="Disordered" evidence="1">
    <location>
        <begin position="122"/>
        <end position="152"/>
    </location>
</feature>
<proteinExistence type="predicted"/>
<dbReference type="Pfam" id="PF10135">
    <property type="entry name" value="Rod-binding"/>
    <property type="match status" value="1"/>
</dbReference>
<dbReference type="AlphaFoldDB" id="A0A1V6LX94"/>
<gene>
    <name evidence="3" type="ORF">BIY37_12135</name>
</gene>
<protein>
    <recommendedName>
        <fullName evidence="2">Flagellar protein FlgJ N-terminal domain-containing protein</fullName>
    </recommendedName>
</protein>
<accession>A0A1V6LX94</accession>
<name>A0A1V6LX94_9BACT</name>
<dbReference type="RefSeq" id="WP_070068087.1">
    <property type="nucleotide sequence ID" value="NZ_MJUW02000117.1"/>
</dbReference>
<reference evidence="3 4" key="1">
    <citation type="journal article" date="2016" name="Genome Announc.">
        <title>Draft Genome Sequence of the Anaerobic Ammonium-Oxidizing Bacterium 'Candidatus Brocadia sp. 40'.</title>
        <authorList>
            <person name="Ali M."/>
            <person name="Haroon M.F."/>
            <person name="Narita Y."/>
            <person name="Zhang L."/>
            <person name="Rangel Shaw D."/>
            <person name="Okabe S."/>
            <person name="Saikaly P.E."/>
        </authorList>
    </citation>
    <scope>NUCLEOTIDE SEQUENCE [LARGE SCALE GENOMIC DNA]</scope>
    <source>
        <strain evidence="3 4">40</strain>
    </source>
</reference>
<sequence length="152" mass="16991">MEHCFPINSLILSQPSCFETVKKLSEQDGIKKDDLALKKISQDFESILVNIVVSAMWKTIQKSDLSDENDGGMETYTEIMHTTLSQDIASKGGFGVAPIIYEQLLRKKELSEETSTISALKHAYSMQESSETGKDKLPYGRSEKETRGVIQP</sequence>
<feature type="compositionally biased region" description="Basic and acidic residues" evidence="1">
    <location>
        <begin position="131"/>
        <end position="152"/>
    </location>
</feature>
<dbReference type="InterPro" id="IPR019301">
    <property type="entry name" value="Flagellar_prot_FlgJ_N"/>
</dbReference>
<comment type="caution">
    <text evidence="3">The sequence shown here is derived from an EMBL/GenBank/DDBJ whole genome shotgun (WGS) entry which is preliminary data.</text>
</comment>
<keyword evidence="4" id="KW-1185">Reference proteome</keyword>